<dbReference type="eggNOG" id="KOG1472">
    <property type="taxonomic scope" value="Eukaryota"/>
</dbReference>
<keyword evidence="2" id="KW-0805">Transcription regulation</keyword>
<comment type="subcellular location">
    <subcellularLocation>
        <location evidence="1">Nucleus</location>
    </subcellularLocation>
</comment>
<dbReference type="SUPFAM" id="SSF47370">
    <property type="entry name" value="Bromodomain"/>
    <property type="match status" value="1"/>
</dbReference>
<feature type="compositionally biased region" description="Basic and acidic residues" evidence="7">
    <location>
        <begin position="179"/>
        <end position="215"/>
    </location>
</feature>
<evidence type="ECO:0000256" key="5">
    <source>
        <dbReference type="ARBA" id="ARBA00023242"/>
    </source>
</evidence>
<dbReference type="GO" id="GO:0000124">
    <property type="term" value="C:SAGA complex"/>
    <property type="evidence" value="ECO:0007669"/>
    <property type="project" value="InterPro"/>
</dbReference>
<feature type="region of interest" description="Disordered" evidence="7">
    <location>
        <begin position="1"/>
        <end position="59"/>
    </location>
</feature>
<keyword evidence="3 6" id="KW-0103">Bromodomain</keyword>
<dbReference type="InterPro" id="IPR006565">
    <property type="entry name" value="BTP"/>
</dbReference>
<protein>
    <submittedName>
        <fullName evidence="9">Bromodomain-containing protein</fullName>
    </submittedName>
</protein>
<evidence type="ECO:0000256" key="6">
    <source>
        <dbReference type="PROSITE-ProRule" id="PRU00035"/>
    </source>
</evidence>
<dbReference type="AlphaFoldDB" id="C9SGE1"/>
<dbReference type="PRINTS" id="PR00503">
    <property type="entry name" value="BROMODOMAIN"/>
</dbReference>
<feature type="compositionally biased region" description="Basic and acidic residues" evidence="7">
    <location>
        <begin position="416"/>
        <end position="428"/>
    </location>
</feature>
<evidence type="ECO:0000256" key="2">
    <source>
        <dbReference type="ARBA" id="ARBA00023015"/>
    </source>
</evidence>
<dbReference type="GO" id="GO:0046982">
    <property type="term" value="F:protein heterodimerization activity"/>
    <property type="evidence" value="ECO:0007669"/>
    <property type="project" value="InterPro"/>
</dbReference>
<dbReference type="GO" id="GO:0005634">
    <property type="term" value="C:nucleus"/>
    <property type="evidence" value="ECO:0007669"/>
    <property type="project" value="UniProtKB-SubCell"/>
</dbReference>
<dbReference type="InterPro" id="IPR036427">
    <property type="entry name" value="Bromodomain-like_sf"/>
</dbReference>
<feature type="compositionally biased region" description="Polar residues" evidence="7">
    <location>
        <begin position="1019"/>
        <end position="1028"/>
    </location>
</feature>
<dbReference type="GO" id="GO:0006357">
    <property type="term" value="P:regulation of transcription by RNA polymerase II"/>
    <property type="evidence" value="ECO:0007669"/>
    <property type="project" value="TreeGrafter"/>
</dbReference>
<dbReference type="GO" id="GO:0005198">
    <property type="term" value="F:structural molecule activity"/>
    <property type="evidence" value="ECO:0007669"/>
    <property type="project" value="TreeGrafter"/>
</dbReference>
<feature type="compositionally biased region" description="Basic and acidic residues" evidence="7">
    <location>
        <begin position="145"/>
        <end position="155"/>
    </location>
</feature>
<feature type="region of interest" description="Disordered" evidence="7">
    <location>
        <begin position="252"/>
        <end position="272"/>
    </location>
</feature>
<dbReference type="GO" id="GO:0006325">
    <property type="term" value="P:chromatin organization"/>
    <property type="evidence" value="ECO:0007669"/>
    <property type="project" value="UniProtKB-ARBA"/>
</dbReference>
<reference evidence="10" key="1">
    <citation type="journal article" date="2011" name="PLoS Pathog.">
        <title>Comparative genomics yields insights into niche adaptation of plant vascular wilt pathogens.</title>
        <authorList>
            <person name="Klosterman S.J."/>
            <person name="Subbarao K.V."/>
            <person name="Kang S."/>
            <person name="Veronese P."/>
            <person name="Gold S.E."/>
            <person name="Thomma B.P.H.J."/>
            <person name="Chen Z."/>
            <person name="Henrissat B."/>
            <person name="Lee Y.-H."/>
            <person name="Park J."/>
            <person name="Garcia-Pedrajas M.D."/>
            <person name="Barbara D.J."/>
            <person name="Anchieta A."/>
            <person name="de Jonge R."/>
            <person name="Santhanam P."/>
            <person name="Maruthachalam K."/>
            <person name="Atallah Z."/>
            <person name="Amyotte S.G."/>
            <person name="Paz Z."/>
            <person name="Inderbitzin P."/>
            <person name="Hayes R.J."/>
            <person name="Heiman D.I."/>
            <person name="Young S."/>
            <person name="Zeng Q."/>
            <person name="Engels R."/>
            <person name="Galagan J."/>
            <person name="Cuomo C.A."/>
            <person name="Dobinson K.F."/>
            <person name="Ma L.-J."/>
        </authorList>
    </citation>
    <scope>NUCLEOTIDE SEQUENCE [LARGE SCALE GENOMIC DNA]</scope>
    <source>
        <strain evidence="10">VaMs.102 / ATCC MYA-4576 / FGSC 10136</strain>
    </source>
</reference>
<proteinExistence type="predicted"/>
<dbReference type="HOGENOM" id="CLU_006198_0_0_1"/>
<dbReference type="SMART" id="SM00297">
    <property type="entry name" value="BROMO"/>
    <property type="match status" value="1"/>
</dbReference>
<dbReference type="Gene3D" id="1.10.20.10">
    <property type="entry name" value="Histone, subunit A"/>
    <property type="match status" value="1"/>
</dbReference>
<evidence type="ECO:0000313" key="10">
    <source>
        <dbReference type="Proteomes" id="UP000008698"/>
    </source>
</evidence>
<feature type="region of interest" description="Disordered" evidence="7">
    <location>
        <begin position="487"/>
        <end position="529"/>
    </location>
</feature>
<dbReference type="InterPro" id="IPR009072">
    <property type="entry name" value="Histone-fold"/>
</dbReference>
<accession>C9SGE1</accession>
<evidence type="ECO:0000256" key="4">
    <source>
        <dbReference type="ARBA" id="ARBA00023163"/>
    </source>
</evidence>
<evidence type="ECO:0000256" key="7">
    <source>
        <dbReference type="SAM" id="MobiDB-lite"/>
    </source>
</evidence>
<evidence type="ECO:0000259" key="8">
    <source>
        <dbReference type="PROSITE" id="PS50014"/>
    </source>
</evidence>
<dbReference type="GO" id="GO:0046695">
    <property type="term" value="C:SLIK (SAGA-like) complex"/>
    <property type="evidence" value="ECO:0007669"/>
    <property type="project" value="InterPro"/>
</dbReference>
<dbReference type="EMBL" id="DS985217">
    <property type="protein sequence ID" value="EEY17481.1"/>
    <property type="molecule type" value="Genomic_DNA"/>
</dbReference>
<dbReference type="Gene3D" id="1.20.920.10">
    <property type="entry name" value="Bromodomain-like"/>
    <property type="match status" value="1"/>
</dbReference>
<evidence type="ECO:0000256" key="1">
    <source>
        <dbReference type="ARBA" id="ARBA00004123"/>
    </source>
</evidence>
<sequence length="1041" mass="114759">MSLPNGHHAWQPPNGHYAPSSKLHQSFDDASARNGTPLDNSISLMPEAPPDAEDERRRSQFRDLFRESESRIALLFGDDGSYNHDAINALKQTAPAPAPLLLESAEDAPQTAAQEPPRKKAKRVIDEDDYGDDDDDEDEDDEDPKENGDASKSKDANAMLPSPSKSGSSPVRSFGSPDKTSDKTKLPDTSHDMAKTSEDARKQLEESRNATEEAARRSFHTVFYTLENDRTAMLEQQQLEESEKQLQAEMDNNTSQGNAAGGQAENHGSLSSANLGASSLTLKHLIARIDMKRDQVRASDAELRSLMNEVRKNRSKWASEENVNQEELYEALDKVLTELKAHTEYSTPFLQRVNKRDVPDYYNLIKQPMDLGTMTKKIKSLTYKSKTDFVQDLNLIWDNSEKLIPLIPDLTVRPRAEVEAEERRKQNGGEEEGGDDSDDEPIMSSRGRTAGTKGAAKSRKHPPDQKEDTPMTDQKPAIHLNGLLAKQREDSEAVDSSNGFGTPPVGAGSITPSAANGPSGVASNADAMDIDGPSLNGMVLGHALNEAGEQDHEDEEYKIWKQVTKKDRALIAKERHILFKDSKLNTDAPALLRTKAGIRRFLRGQKEAEAHGIISHSQADSSIVAAKDASNPAETLAEGMEGEEERVVPDYYEPLTTIPDVNPKLQWIEDGEGQVINQHEEFLRMVPAGHFLAPKGKFASKIDTNIRQIQETRKLASKIGVIKQMQIQTQVYTNQFPKVNFDSFVEQDIEPTFMADNGPIIAPQTCQKAFQRSVAKILYTSGFEELQPSAIDALTSIGADYFQKLIHTFNVYREAEKKEDLLMHPTVPGSNLAYAKDEVDRLTTKLDSIHERMKIHLTDLLRPALSQEAGQDGVGAFNDGSEQFVSGDFAEDLGEDFFGFKSLGLDQELGLDMLSVPLHLLQTRMRTCRQAEEAEAPPGRYGQDCLTTEEAAKEQIALAKKKKKLESGQAQVTEGKGVQASPEKGVNTTPAKKNKNMPITNGTAIPAPVLAPSIERIDSMQSQGNGSQAEERDGASESAER</sequence>
<dbReference type="Pfam" id="PF07524">
    <property type="entry name" value="Bromo_TP"/>
    <property type="match status" value="1"/>
</dbReference>
<feature type="region of interest" description="Disordered" evidence="7">
    <location>
        <begin position="962"/>
        <end position="1041"/>
    </location>
</feature>
<feature type="compositionally biased region" description="Polar residues" evidence="7">
    <location>
        <begin position="986"/>
        <end position="1003"/>
    </location>
</feature>
<dbReference type="Pfam" id="PF00439">
    <property type="entry name" value="Bromodomain"/>
    <property type="match status" value="1"/>
</dbReference>
<dbReference type="GeneID" id="9532323"/>
<dbReference type="PANTHER" id="PTHR47343:SF1">
    <property type="entry name" value="TRANSCRIPTIONAL ACTIVATOR SPT7"/>
    <property type="match status" value="1"/>
</dbReference>
<gene>
    <name evidence="9" type="ORF">VDBG_03590</name>
</gene>
<dbReference type="Proteomes" id="UP000008698">
    <property type="component" value="Unassembled WGS sequence"/>
</dbReference>
<dbReference type="PROSITE" id="PS50014">
    <property type="entry name" value="BROMODOMAIN_2"/>
    <property type="match status" value="1"/>
</dbReference>
<feature type="compositionally biased region" description="Basic and acidic residues" evidence="7">
    <location>
        <begin position="1029"/>
        <end position="1041"/>
    </location>
</feature>
<evidence type="ECO:0000256" key="3">
    <source>
        <dbReference type="ARBA" id="ARBA00023117"/>
    </source>
</evidence>
<dbReference type="OrthoDB" id="21449at2759"/>
<dbReference type="STRING" id="526221.C9SGE1"/>
<feature type="region of interest" description="Disordered" evidence="7">
    <location>
        <begin position="416"/>
        <end position="475"/>
    </location>
</feature>
<dbReference type="InterPro" id="IPR037782">
    <property type="entry name" value="Spt7"/>
</dbReference>
<feature type="compositionally biased region" description="Low complexity" evidence="7">
    <location>
        <begin position="161"/>
        <end position="177"/>
    </location>
</feature>
<dbReference type="PANTHER" id="PTHR47343">
    <property type="entry name" value="TRANSCRIPTIONAL ACTIVATOR SPT7"/>
    <property type="match status" value="1"/>
</dbReference>
<keyword evidence="4" id="KW-0804">Transcription</keyword>
<evidence type="ECO:0000313" key="9">
    <source>
        <dbReference type="EMBL" id="EEY17481.1"/>
    </source>
</evidence>
<dbReference type="RefSeq" id="XP_003005637.1">
    <property type="nucleotide sequence ID" value="XM_003005591.1"/>
</dbReference>
<keyword evidence="5" id="KW-0539">Nucleus</keyword>
<name>C9SGE1_VERA1</name>
<feature type="region of interest" description="Disordered" evidence="7">
    <location>
        <begin position="98"/>
        <end position="215"/>
    </location>
</feature>
<feature type="compositionally biased region" description="Acidic residues" evidence="7">
    <location>
        <begin position="429"/>
        <end position="441"/>
    </location>
</feature>
<dbReference type="InterPro" id="IPR001487">
    <property type="entry name" value="Bromodomain"/>
</dbReference>
<feature type="domain" description="Bromo" evidence="8">
    <location>
        <begin position="341"/>
        <end position="400"/>
    </location>
</feature>
<dbReference type="KEGG" id="val:VDBG_03590"/>
<dbReference type="OMA" id="RHICHKI"/>
<feature type="compositionally biased region" description="Acidic residues" evidence="7">
    <location>
        <begin position="126"/>
        <end position="144"/>
    </location>
</feature>
<organism evidence="10">
    <name type="scientific">Verticillium alfalfae (strain VaMs.102 / ATCC MYA-4576 / FGSC 10136)</name>
    <name type="common">Verticillium wilt of alfalfa</name>
    <name type="synonym">Verticillium albo-atrum</name>
    <dbReference type="NCBI Taxonomy" id="526221"/>
    <lineage>
        <taxon>Eukaryota</taxon>
        <taxon>Fungi</taxon>
        <taxon>Dikarya</taxon>
        <taxon>Ascomycota</taxon>
        <taxon>Pezizomycotina</taxon>
        <taxon>Sordariomycetes</taxon>
        <taxon>Hypocreomycetidae</taxon>
        <taxon>Glomerellales</taxon>
        <taxon>Plectosphaerellaceae</taxon>
        <taxon>Verticillium</taxon>
    </lineage>
</organism>
<keyword evidence="10" id="KW-1185">Reference proteome</keyword>
<feature type="compositionally biased region" description="Polar residues" evidence="7">
    <location>
        <begin position="33"/>
        <end position="43"/>
    </location>
</feature>